<comment type="caution">
    <text evidence="2">The sequence shown here is derived from an EMBL/GenBank/DDBJ whole genome shotgun (WGS) entry which is preliminary data.</text>
</comment>
<dbReference type="Gene3D" id="3.40.50.300">
    <property type="entry name" value="P-loop containing nucleotide triphosphate hydrolases"/>
    <property type="match status" value="1"/>
</dbReference>
<dbReference type="SUPFAM" id="SSF52540">
    <property type="entry name" value="P-loop containing nucleoside triphosphate hydrolases"/>
    <property type="match status" value="1"/>
</dbReference>
<organism evidence="2 3">
    <name type="scientific">Rhizoctonia solani</name>
    <dbReference type="NCBI Taxonomy" id="456999"/>
    <lineage>
        <taxon>Eukaryota</taxon>
        <taxon>Fungi</taxon>
        <taxon>Dikarya</taxon>
        <taxon>Basidiomycota</taxon>
        <taxon>Agaricomycotina</taxon>
        <taxon>Agaricomycetes</taxon>
        <taxon>Cantharellales</taxon>
        <taxon>Ceratobasidiaceae</taxon>
        <taxon>Rhizoctonia</taxon>
    </lineage>
</organism>
<proteinExistence type="predicted"/>
<dbReference type="InterPro" id="IPR027417">
    <property type="entry name" value="P-loop_NTPase"/>
</dbReference>
<evidence type="ECO:0000313" key="2">
    <source>
        <dbReference type="EMBL" id="CAE6485261.1"/>
    </source>
</evidence>
<evidence type="ECO:0000313" key="3">
    <source>
        <dbReference type="Proteomes" id="UP000663888"/>
    </source>
</evidence>
<feature type="region of interest" description="Disordered" evidence="1">
    <location>
        <begin position="380"/>
        <end position="453"/>
    </location>
</feature>
<name>A0A8H3CJ00_9AGAM</name>
<dbReference type="CDD" id="cd00882">
    <property type="entry name" value="Ras_like_GTPase"/>
    <property type="match status" value="1"/>
</dbReference>
<dbReference type="AlphaFoldDB" id="A0A8H3CJ00"/>
<accession>A0A8H3CJ00</accession>
<reference evidence="2" key="1">
    <citation type="submission" date="2021-01" db="EMBL/GenBank/DDBJ databases">
        <authorList>
            <person name="Kaushik A."/>
        </authorList>
    </citation>
    <scope>NUCLEOTIDE SEQUENCE</scope>
    <source>
        <strain evidence="2">AG4-R118</strain>
    </source>
</reference>
<feature type="region of interest" description="Disordered" evidence="1">
    <location>
        <begin position="1"/>
        <end position="49"/>
    </location>
</feature>
<gene>
    <name evidence="2" type="ORF">RDB_LOCUS131014</name>
</gene>
<evidence type="ECO:0000256" key="1">
    <source>
        <dbReference type="SAM" id="MobiDB-lite"/>
    </source>
</evidence>
<feature type="compositionally biased region" description="Basic and acidic residues" evidence="1">
    <location>
        <begin position="405"/>
        <end position="417"/>
    </location>
</feature>
<dbReference type="EMBL" id="CAJMWX010001377">
    <property type="protein sequence ID" value="CAE6485261.1"/>
    <property type="molecule type" value="Genomic_DNA"/>
</dbReference>
<dbReference type="Proteomes" id="UP000663888">
    <property type="component" value="Unassembled WGS sequence"/>
</dbReference>
<feature type="compositionally biased region" description="Polar residues" evidence="1">
    <location>
        <begin position="25"/>
        <end position="49"/>
    </location>
</feature>
<feature type="region of interest" description="Disordered" evidence="1">
    <location>
        <begin position="315"/>
        <end position="362"/>
    </location>
</feature>
<evidence type="ECO:0008006" key="4">
    <source>
        <dbReference type="Google" id="ProtNLM"/>
    </source>
</evidence>
<sequence length="766" mass="84434">MYADKMDRGEEDPSLDEMKRPPTPKFSTNASQKQKPQEWSETPRTPNIATTISRTLPLPRTADSTTIMILGPSGSGKTSLINRFVKEAFPVGCGEIGPFTTKFQSSESPITIISGSLKRPFYFIDSPGFGTNNLSNPDILKQLVIHQAEAAKSNSGALSGVLYLHPQSENLACEKLRQNLEALACLFGESWLSHFTFAIVSDVANESDGIEELKSSSSPYHPFHAAGAKFRHLHLPFQLIPTRKVLLEFEPIPALEPRFYAPVRSNKITDSLMDELLAPQQAATTNKTGFPDKAVVEVPEPTHQRPRSLVHEAEAELKSSADELPVPRQVTTKSKISRPGKFAEEAPEASRQQSRLSIDEPKSELASLVDKLQASHQAITANKTGHSDKVSPRALEPSRQQHQPPIHEPKAKIKSSVDRLQAPPKAAATNKTGRPSRVALEEPEPSHLQPRPIINEPRTEHKLLLAQLEQAQLENAILRSELQLNDNTEQSKILQLLEDINHAVDAFGRSIAEYMFDQYGTRFEKDDPTTLDAAHISTLRAQFGHQGGKPSLLMSSKSVGLHIEDFLDFALRGFVLQKLCKDVFIPFHPTLTKAEPSFMSSLYKKVRGQASPAVAAKWRMSTFLALSMGQKLHESAINEQVNSLVTGSGGIQELLNNIFGRSNPVTLADNHRSQLRDIFTLAWEFNHVLKAEVLALGDFQPLFCEPGIPFDPTRMVAFEPNQRAVPEVALSTVKLGLTLSYSKESGNDANPSVILQATVVTPAVYG</sequence>
<protein>
    <recommendedName>
        <fullName evidence="4">G domain-containing protein</fullName>
    </recommendedName>
</protein>